<feature type="compositionally biased region" description="Low complexity" evidence="1">
    <location>
        <begin position="21"/>
        <end position="36"/>
    </location>
</feature>
<feature type="non-terminal residue" evidence="2">
    <location>
        <position position="123"/>
    </location>
</feature>
<evidence type="ECO:0000256" key="1">
    <source>
        <dbReference type="SAM" id="MobiDB-lite"/>
    </source>
</evidence>
<dbReference type="Proteomes" id="UP001432322">
    <property type="component" value="Unassembled WGS sequence"/>
</dbReference>
<dbReference type="EMBL" id="BTSY01000002">
    <property type="protein sequence ID" value="GMT16248.1"/>
    <property type="molecule type" value="Genomic_DNA"/>
</dbReference>
<organism evidence="2 3">
    <name type="scientific">Pristionchus fissidentatus</name>
    <dbReference type="NCBI Taxonomy" id="1538716"/>
    <lineage>
        <taxon>Eukaryota</taxon>
        <taxon>Metazoa</taxon>
        <taxon>Ecdysozoa</taxon>
        <taxon>Nematoda</taxon>
        <taxon>Chromadorea</taxon>
        <taxon>Rhabditida</taxon>
        <taxon>Rhabditina</taxon>
        <taxon>Diplogasteromorpha</taxon>
        <taxon>Diplogasteroidea</taxon>
        <taxon>Neodiplogasteridae</taxon>
        <taxon>Pristionchus</taxon>
    </lineage>
</organism>
<proteinExistence type="predicted"/>
<feature type="region of interest" description="Disordered" evidence="1">
    <location>
        <begin position="83"/>
        <end position="102"/>
    </location>
</feature>
<feature type="non-terminal residue" evidence="2">
    <location>
        <position position="1"/>
    </location>
</feature>
<sequence length="123" mass="13188">VSGHAYGMHYRVYLDYVHWPPSSSSGSDLAPSSSGSTLAFPASVSTPSASPQEVQARSDSPLSYHQMDNVVWASPAVRTSEVPVSGYEDTGNFDGSESSGSEVNTQLKALDITHELKLRKDIK</sequence>
<keyword evidence="3" id="KW-1185">Reference proteome</keyword>
<feature type="compositionally biased region" description="Polar residues" evidence="1">
    <location>
        <begin position="43"/>
        <end position="61"/>
    </location>
</feature>
<feature type="compositionally biased region" description="Polar residues" evidence="1">
    <location>
        <begin position="93"/>
        <end position="102"/>
    </location>
</feature>
<gene>
    <name evidence="2" type="ORF">PFISCL1PPCAC_7545</name>
</gene>
<evidence type="ECO:0000313" key="3">
    <source>
        <dbReference type="Proteomes" id="UP001432322"/>
    </source>
</evidence>
<accession>A0AAV5VAK4</accession>
<name>A0AAV5VAK4_9BILA</name>
<reference evidence="2" key="1">
    <citation type="submission" date="2023-10" db="EMBL/GenBank/DDBJ databases">
        <title>Genome assembly of Pristionchus species.</title>
        <authorList>
            <person name="Yoshida K."/>
            <person name="Sommer R.J."/>
        </authorList>
    </citation>
    <scope>NUCLEOTIDE SEQUENCE</scope>
    <source>
        <strain evidence="2">RS5133</strain>
    </source>
</reference>
<evidence type="ECO:0000313" key="2">
    <source>
        <dbReference type="EMBL" id="GMT16248.1"/>
    </source>
</evidence>
<feature type="region of interest" description="Disordered" evidence="1">
    <location>
        <begin position="21"/>
        <end position="61"/>
    </location>
</feature>
<comment type="caution">
    <text evidence="2">The sequence shown here is derived from an EMBL/GenBank/DDBJ whole genome shotgun (WGS) entry which is preliminary data.</text>
</comment>
<dbReference type="AlphaFoldDB" id="A0AAV5VAK4"/>
<protein>
    <submittedName>
        <fullName evidence="2">Uncharacterized protein</fullName>
    </submittedName>
</protein>